<accession>A0A9D2A714</accession>
<keyword evidence="1" id="KW-0472">Membrane</keyword>
<organism evidence="2 3">
    <name type="scientific">Candidatus Bacteroides merdipullorum</name>
    <dbReference type="NCBI Taxonomy" id="2838474"/>
    <lineage>
        <taxon>Bacteria</taxon>
        <taxon>Pseudomonadati</taxon>
        <taxon>Bacteroidota</taxon>
        <taxon>Bacteroidia</taxon>
        <taxon>Bacteroidales</taxon>
        <taxon>Bacteroidaceae</taxon>
        <taxon>Bacteroides</taxon>
    </lineage>
</organism>
<dbReference type="Pfam" id="PF19700">
    <property type="entry name" value="DUF6198"/>
    <property type="match status" value="1"/>
</dbReference>
<dbReference type="AlphaFoldDB" id="A0A9D2A714"/>
<reference evidence="2" key="2">
    <citation type="submission" date="2021-04" db="EMBL/GenBank/DDBJ databases">
        <authorList>
            <person name="Gilroy R."/>
        </authorList>
    </citation>
    <scope>NUCLEOTIDE SEQUENCE</scope>
    <source>
        <strain evidence="2">ChiHjej12B11-24981</strain>
    </source>
</reference>
<dbReference type="PANTHER" id="PTHR40078:SF1">
    <property type="entry name" value="INTEGRAL MEMBRANE PROTEIN"/>
    <property type="match status" value="1"/>
</dbReference>
<dbReference type="GO" id="GO:0016301">
    <property type="term" value="F:kinase activity"/>
    <property type="evidence" value="ECO:0007669"/>
    <property type="project" value="UniProtKB-KW"/>
</dbReference>
<dbReference type="Proteomes" id="UP000824023">
    <property type="component" value="Unassembled WGS sequence"/>
</dbReference>
<dbReference type="EMBL" id="DXCK01000135">
    <property type="protein sequence ID" value="HIZ02620.1"/>
    <property type="molecule type" value="Genomic_DNA"/>
</dbReference>
<dbReference type="Pfam" id="PF13189">
    <property type="entry name" value="Cytidylate_kin2"/>
    <property type="match status" value="1"/>
</dbReference>
<proteinExistence type="predicted"/>
<keyword evidence="1" id="KW-1133">Transmembrane helix</keyword>
<sequence>MDNKKYLIRRYLLFALALFVNAMGIAYITKASLGTSPITSVTYVASMFTPLTMGQWTIILNFLFLLIELPLMTRAQLRSDLRMFLLQIPVTLFFGTCIDLSMNLLYWLSPLAYAAQVVHLLIGCVILALGIALEVKADVALMAGEYLVRAIARRFKTDFGYTKLGLDISLLIVACLLSLGFMGGLYGVREGTLVAALLVGPIVHFVSPHYRFIDSWIGPGRGQRPEETHGQVAYPVITIAREFGSGGHLLGEMLAKDLGISLYDKEFIHLAAQRSGMTEEYIRRNEQSIPSFWLKCMLGGSSELPRERSLSPDDVLFVAESKIVRELSAQGPCVIVGRCADFILRDAPRTIKVFCYSDAESARRRCVEQYGVPAERAVSEIARVNRNRIAHYEYYTGVKWGEPHHYDLMLNTGSMDLKTACGLIEDLYRRLEKA</sequence>
<dbReference type="PANTHER" id="PTHR40078">
    <property type="entry name" value="INTEGRAL MEMBRANE PROTEIN-RELATED"/>
    <property type="match status" value="1"/>
</dbReference>
<evidence type="ECO:0000313" key="2">
    <source>
        <dbReference type="EMBL" id="HIZ02620.1"/>
    </source>
</evidence>
<gene>
    <name evidence="2" type="ORF">H9819_10310</name>
</gene>
<dbReference type="Gene3D" id="3.40.50.300">
    <property type="entry name" value="P-loop containing nucleotide triphosphate hydrolases"/>
    <property type="match status" value="1"/>
</dbReference>
<feature type="transmembrane region" description="Helical" evidence="1">
    <location>
        <begin position="84"/>
        <end position="107"/>
    </location>
</feature>
<keyword evidence="2" id="KW-0418">Kinase</keyword>
<reference evidence="2" key="1">
    <citation type="journal article" date="2021" name="PeerJ">
        <title>Extensive microbial diversity within the chicken gut microbiome revealed by metagenomics and culture.</title>
        <authorList>
            <person name="Gilroy R."/>
            <person name="Ravi A."/>
            <person name="Getino M."/>
            <person name="Pursley I."/>
            <person name="Horton D.L."/>
            <person name="Alikhan N.F."/>
            <person name="Baker D."/>
            <person name="Gharbi K."/>
            <person name="Hall N."/>
            <person name="Watson M."/>
            <person name="Adriaenssens E.M."/>
            <person name="Foster-Nyarko E."/>
            <person name="Jarju S."/>
            <person name="Secka A."/>
            <person name="Antonio M."/>
            <person name="Oren A."/>
            <person name="Chaudhuri R.R."/>
            <person name="La Ragione R."/>
            <person name="Hildebrand F."/>
            <person name="Pallen M.J."/>
        </authorList>
    </citation>
    <scope>NUCLEOTIDE SEQUENCE</scope>
    <source>
        <strain evidence="2">ChiHjej12B11-24981</strain>
    </source>
</reference>
<name>A0A9D2A714_9BACE</name>
<evidence type="ECO:0000313" key="3">
    <source>
        <dbReference type="Proteomes" id="UP000824023"/>
    </source>
</evidence>
<dbReference type="SUPFAM" id="SSF52540">
    <property type="entry name" value="P-loop containing nucleoside triphosphate hydrolases"/>
    <property type="match status" value="1"/>
</dbReference>
<feature type="transmembrane region" description="Helical" evidence="1">
    <location>
        <begin position="53"/>
        <end position="72"/>
    </location>
</feature>
<keyword evidence="1" id="KW-0812">Transmembrane</keyword>
<keyword evidence="2" id="KW-0808">Transferase</keyword>
<protein>
    <submittedName>
        <fullName evidence="2">Cytidylate kinase family protein</fullName>
    </submittedName>
</protein>
<feature type="transmembrane region" description="Helical" evidence="1">
    <location>
        <begin position="164"/>
        <end position="186"/>
    </location>
</feature>
<dbReference type="InterPro" id="IPR038750">
    <property type="entry name" value="YczE/YyaS-like"/>
</dbReference>
<comment type="caution">
    <text evidence="2">The sequence shown here is derived from an EMBL/GenBank/DDBJ whole genome shotgun (WGS) entry which is preliminary data.</text>
</comment>
<evidence type="ECO:0000256" key="1">
    <source>
        <dbReference type="SAM" id="Phobius"/>
    </source>
</evidence>
<dbReference type="InterPro" id="IPR027417">
    <property type="entry name" value="P-loop_NTPase"/>
</dbReference>
<feature type="transmembrane region" description="Helical" evidence="1">
    <location>
        <begin position="12"/>
        <end position="33"/>
    </location>
</feature>
<feature type="transmembrane region" description="Helical" evidence="1">
    <location>
        <begin position="113"/>
        <end position="133"/>
    </location>
</feature>